<evidence type="ECO:0000256" key="2">
    <source>
        <dbReference type="SAM" id="Phobius"/>
    </source>
</evidence>
<organism evidence="3 4">
    <name type="scientific">Myotis myotis</name>
    <name type="common">Greater mouse-eared bat</name>
    <name type="synonym">Vespertilio myotis</name>
    <dbReference type="NCBI Taxonomy" id="51298"/>
    <lineage>
        <taxon>Eukaryota</taxon>
        <taxon>Metazoa</taxon>
        <taxon>Chordata</taxon>
        <taxon>Craniata</taxon>
        <taxon>Vertebrata</taxon>
        <taxon>Euteleostomi</taxon>
        <taxon>Mammalia</taxon>
        <taxon>Eutheria</taxon>
        <taxon>Laurasiatheria</taxon>
        <taxon>Chiroptera</taxon>
        <taxon>Yangochiroptera</taxon>
        <taxon>Vespertilionidae</taxon>
        <taxon>Myotis</taxon>
    </lineage>
</organism>
<dbReference type="Proteomes" id="UP000527355">
    <property type="component" value="Unassembled WGS sequence"/>
</dbReference>
<keyword evidence="2" id="KW-0472">Membrane</keyword>
<sequence>MAWGGPEPVGPSGMELPRSWHQTLISRDPVPSEASEERAAGKIQLELAGLPAWPLKKGLPRAGGCWGHGVPAPGSRQPRAWLLGSPGTPERAGPWPGGPQPSVPARGPPSGALASSHQRRLQPALDPGLLGAGSSTGRGRPAQTWARPGTLRPEATGDTPAVAPLPRTGAGGPCPGGRPSQTLGSRAAATPLYPSSRAHRLKVSDLPPSCPVPDSGPRRPLVSIKHFCVLKRIPGLFFFAFIFLFLFFLFFSFSLLKRFSSPGQFGSVDRVSACGLRGPGLILIKGTYLDGRLEPQPQSGHAGGNRSMCLSHRRFSPPPCTL</sequence>
<accession>A0A7J7UDB5</accession>
<feature type="region of interest" description="Disordered" evidence="1">
    <location>
        <begin position="63"/>
        <end position="186"/>
    </location>
</feature>
<name>A0A7J7UDB5_MYOMY</name>
<keyword evidence="2" id="KW-0812">Transmembrane</keyword>
<keyword evidence="2" id="KW-1133">Transmembrane helix</keyword>
<evidence type="ECO:0000313" key="4">
    <source>
        <dbReference type="Proteomes" id="UP000527355"/>
    </source>
</evidence>
<keyword evidence="4" id="KW-1185">Reference proteome</keyword>
<evidence type="ECO:0000256" key="1">
    <source>
        <dbReference type="SAM" id="MobiDB-lite"/>
    </source>
</evidence>
<feature type="region of interest" description="Disordered" evidence="1">
    <location>
        <begin position="1"/>
        <end position="39"/>
    </location>
</feature>
<reference evidence="3 4" key="1">
    <citation type="journal article" date="2020" name="Nature">
        <title>Six reference-quality genomes reveal evolution of bat adaptations.</title>
        <authorList>
            <person name="Jebb D."/>
            <person name="Huang Z."/>
            <person name="Pippel M."/>
            <person name="Hughes G.M."/>
            <person name="Lavrichenko K."/>
            <person name="Devanna P."/>
            <person name="Winkler S."/>
            <person name="Jermiin L.S."/>
            <person name="Skirmuntt E.C."/>
            <person name="Katzourakis A."/>
            <person name="Burkitt-Gray L."/>
            <person name="Ray D.A."/>
            <person name="Sullivan K.A.M."/>
            <person name="Roscito J.G."/>
            <person name="Kirilenko B.M."/>
            <person name="Davalos L.M."/>
            <person name="Corthals A.P."/>
            <person name="Power M.L."/>
            <person name="Jones G."/>
            <person name="Ransome R.D."/>
            <person name="Dechmann D.K.N."/>
            <person name="Locatelli A.G."/>
            <person name="Puechmaille S.J."/>
            <person name="Fedrigo O."/>
            <person name="Jarvis E.D."/>
            <person name="Hiller M."/>
            <person name="Vernes S.C."/>
            <person name="Myers E.W."/>
            <person name="Teeling E.C."/>
        </authorList>
    </citation>
    <scope>NUCLEOTIDE SEQUENCE [LARGE SCALE GENOMIC DNA]</scope>
    <source>
        <strain evidence="3">MMyoMyo1</strain>
        <tissue evidence="3">Flight muscle</tissue>
    </source>
</reference>
<evidence type="ECO:0000313" key="3">
    <source>
        <dbReference type="EMBL" id="KAF6310756.1"/>
    </source>
</evidence>
<comment type="caution">
    <text evidence="3">The sequence shown here is derived from an EMBL/GenBank/DDBJ whole genome shotgun (WGS) entry which is preliminary data.</text>
</comment>
<proteinExistence type="predicted"/>
<dbReference type="AlphaFoldDB" id="A0A7J7UDB5"/>
<gene>
    <name evidence="3" type="ORF">mMyoMyo1_008800</name>
</gene>
<dbReference type="EMBL" id="JABWUV010000013">
    <property type="protein sequence ID" value="KAF6310756.1"/>
    <property type="molecule type" value="Genomic_DNA"/>
</dbReference>
<protein>
    <submittedName>
        <fullName evidence="3">Uncharacterized protein</fullName>
    </submittedName>
</protein>
<feature type="transmembrane region" description="Helical" evidence="2">
    <location>
        <begin position="236"/>
        <end position="256"/>
    </location>
</feature>